<feature type="compositionally biased region" description="Low complexity" evidence="6">
    <location>
        <begin position="268"/>
        <end position="294"/>
    </location>
</feature>
<feature type="region of interest" description="Disordered" evidence="6">
    <location>
        <begin position="559"/>
        <end position="578"/>
    </location>
</feature>
<dbReference type="Pfam" id="PF02724">
    <property type="entry name" value="CDC45"/>
    <property type="match status" value="2"/>
</dbReference>
<evidence type="ECO:0000256" key="6">
    <source>
        <dbReference type="SAM" id="MobiDB-lite"/>
    </source>
</evidence>
<dbReference type="GO" id="GO:0003697">
    <property type="term" value="F:single-stranded DNA binding"/>
    <property type="evidence" value="ECO:0007669"/>
    <property type="project" value="TreeGrafter"/>
</dbReference>
<proteinExistence type="inferred from homology"/>
<comment type="caution">
    <text evidence="7">The sequence shown here is derived from an EMBL/GenBank/DDBJ whole genome shotgun (WGS) entry which is preliminary data.</text>
</comment>
<dbReference type="EMBL" id="JAVHJL010000005">
    <property type="protein sequence ID" value="KAK6503811.1"/>
    <property type="molecule type" value="Genomic_DNA"/>
</dbReference>
<dbReference type="PANTHER" id="PTHR10507:SF0">
    <property type="entry name" value="CELL DIVISION CONTROL PROTEIN 45 HOMOLOG"/>
    <property type="match status" value="1"/>
</dbReference>
<name>A0AAV9W9T0_9PEZI</name>
<feature type="compositionally biased region" description="Low complexity" evidence="6">
    <location>
        <begin position="559"/>
        <end position="568"/>
    </location>
</feature>
<dbReference type="InterPro" id="IPR003874">
    <property type="entry name" value="CDC45"/>
</dbReference>
<keyword evidence="8" id="KW-1185">Reference proteome</keyword>
<dbReference type="GO" id="GO:0031261">
    <property type="term" value="C:DNA replication preinitiation complex"/>
    <property type="evidence" value="ECO:0007669"/>
    <property type="project" value="TreeGrafter"/>
</dbReference>
<gene>
    <name evidence="7" type="ORF">TWF481_008817</name>
</gene>
<reference evidence="7 8" key="1">
    <citation type="submission" date="2023-08" db="EMBL/GenBank/DDBJ databases">
        <authorList>
            <person name="Palmer J.M."/>
        </authorList>
    </citation>
    <scope>NUCLEOTIDE SEQUENCE [LARGE SCALE GENOMIC DNA]</scope>
    <source>
        <strain evidence="7 8">TWF481</strain>
    </source>
</reference>
<accession>A0AAV9W9T0</accession>
<evidence type="ECO:0000256" key="2">
    <source>
        <dbReference type="ARBA" id="ARBA00010727"/>
    </source>
</evidence>
<evidence type="ECO:0000256" key="1">
    <source>
        <dbReference type="ARBA" id="ARBA00004123"/>
    </source>
</evidence>
<evidence type="ECO:0000256" key="5">
    <source>
        <dbReference type="ARBA" id="ARBA00023306"/>
    </source>
</evidence>
<feature type="compositionally biased region" description="Acidic residues" evidence="6">
    <location>
        <begin position="173"/>
        <end position="191"/>
    </location>
</feature>
<protein>
    <recommendedName>
        <fullName evidence="9">CDC45-like protein</fullName>
    </recommendedName>
</protein>
<evidence type="ECO:0008006" key="9">
    <source>
        <dbReference type="Google" id="ProtNLM"/>
    </source>
</evidence>
<comment type="similarity">
    <text evidence="2">Belongs to the CDC45 family.</text>
</comment>
<evidence type="ECO:0000256" key="3">
    <source>
        <dbReference type="ARBA" id="ARBA00022705"/>
    </source>
</evidence>
<dbReference type="GO" id="GO:1902977">
    <property type="term" value="P:mitotic DNA replication preinitiation complex assembly"/>
    <property type="evidence" value="ECO:0007669"/>
    <property type="project" value="TreeGrafter"/>
</dbReference>
<organism evidence="7 8">
    <name type="scientific">Arthrobotrys musiformis</name>
    <dbReference type="NCBI Taxonomy" id="47236"/>
    <lineage>
        <taxon>Eukaryota</taxon>
        <taxon>Fungi</taxon>
        <taxon>Dikarya</taxon>
        <taxon>Ascomycota</taxon>
        <taxon>Pezizomycotina</taxon>
        <taxon>Orbiliomycetes</taxon>
        <taxon>Orbiliales</taxon>
        <taxon>Orbiliaceae</taxon>
        <taxon>Arthrobotrys</taxon>
    </lineage>
</organism>
<evidence type="ECO:0000313" key="7">
    <source>
        <dbReference type="EMBL" id="KAK6503811.1"/>
    </source>
</evidence>
<sequence length="843" mass="93365">MHIPRDHFRTAYNRLKRSASGTVPSVLILTSLDVDSLCACRMLTRLLKTDYIPHKLHPVAGYQDLTKANKEFISTNEDLKFLILLGVGGLVDIAEFLELKRGVECWVLESRRPWNLQNIFAGPGGEGFGVVGRDGHVSDEGGVVCWDDGDIADFLKPEQEAYKKLIEMQEEVGDIEDWNSEDEEDEEDEEFAENRRLNGYGDGPEDTSSSTNSRKRRSSSEDEDEDDGEEEGYSDDDRRRRKRIHSGSSTPDSSPHAYSHLLHIHGPNATGTTGTNTTNANTTLDTAAGDTTSLTVPTTGPSALSGPALRAQRKTFLQLRRKYNKLLTDYYSTGSTYGEPISSLIYALASELGREDNDLLWLAIIGWEAQQMYGRHMHSFSGDQTLNSLSARSIGVWGVLRDEVRRLNPPTLTGGSAGITSNTSLFTRATTAEDYSLRLSPEFRFMLIRHWSLYDSMLHSPYLASKLHLWSEAGKKRLAKLLATMGMSLQQCNQKYVYMDMDLKRGLREKLEVYKARYGLDEIVREGVVRCWGWNGCLSAGDVAVVVGCLLEVGKTGKAKSSTAAPGKSGKKGTGTAAEEEDLAAAATRLEDEEVQESIANFQAAYDAIEDIESLKASLPQAMALHRSILSAGTALIEKRQIKHLRAYRLAVVKEGPDVATFTNPSALTKLALWLAEAIREQELEKGMGKRKGLPLVVAALNEARGCYVIVGTGVGNVEGWNLEGRKVSDKAENDKKKKKDTEKEKKSKKKDKENDENDDEEEDEEEEDLSDEDSDDSDSEDEDEHGRRKVLGRNRFGIAFQEVAGETSARVRIDSFEACVVEVKKEDLGGFLEGLSMKSIVG</sequence>
<dbReference type="GO" id="GO:0003682">
    <property type="term" value="F:chromatin binding"/>
    <property type="evidence" value="ECO:0007669"/>
    <property type="project" value="TreeGrafter"/>
</dbReference>
<feature type="compositionally biased region" description="Acidic residues" evidence="6">
    <location>
        <begin position="221"/>
        <end position="234"/>
    </location>
</feature>
<keyword evidence="4" id="KW-0539">Nucleus</keyword>
<dbReference type="PANTHER" id="PTHR10507">
    <property type="entry name" value="CDC45-RELATED PROTEIN"/>
    <property type="match status" value="1"/>
</dbReference>
<keyword evidence="5" id="KW-0131">Cell cycle</keyword>
<dbReference type="GO" id="GO:0000727">
    <property type="term" value="P:double-strand break repair via break-induced replication"/>
    <property type="evidence" value="ECO:0007669"/>
    <property type="project" value="TreeGrafter"/>
</dbReference>
<feature type="compositionally biased region" description="Acidic residues" evidence="6">
    <location>
        <begin position="755"/>
        <end position="784"/>
    </location>
</feature>
<evidence type="ECO:0000313" key="8">
    <source>
        <dbReference type="Proteomes" id="UP001370758"/>
    </source>
</evidence>
<dbReference type="GO" id="GO:0006270">
    <property type="term" value="P:DNA replication initiation"/>
    <property type="evidence" value="ECO:0007669"/>
    <property type="project" value="InterPro"/>
</dbReference>
<dbReference type="Proteomes" id="UP001370758">
    <property type="component" value="Unassembled WGS sequence"/>
</dbReference>
<feature type="region of interest" description="Disordered" evidence="6">
    <location>
        <begin position="173"/>
        <end position="294"/>
    </location>
</feature>
<dbReference type="AlphaFoldDB" id="A0AAV9W9T0"/>
<feature type="region of interest" description="Disordered" evidence="6">
    <location>
        <begin position="728"/>
        <end position="789"/>
    </location>
</feature>
<keyword evidence="3" id="KW-0235">DNA replication</keyword>
<feature type="compositionally biased region" description="Basic and acidic residues" evidence="6">
    <location>
        <begin position="728"/>
        <end position="754"/>
    </location>
</feature>
<evidence type="ECO:0000256" key="4">
    <source>
        <dbReference type="ARBA" id="ARBA00023242"/>
    </source>
</evidence>
<comment type="subcellular location">
    <subcellularLocation>
        <location evidence="1">Nucleus</location>
    </subcellularLocation>
</comment>
<dbReference type="GO" id="GO:0003688">
    <property type="term" value="F:DNA replication origin binding"/>
    <property type="evidence" value="ECO:0007669"/>
    <property type="project" value="TreeGrafter"/>
</dbReference>